<dbReference type="GO" id="GO:0046872">
    <property type="term" value="F:metal ion binding"/>
    <property type="evidence" value="ECO:0007669"/>
    <property type="project" value="UniProtKB-KW"/>
</dbReference>
<reference evidence="8" key="4">
    <citation type="submission" date="2017-10" db="EMBL/GenBank/DDBJ databases">
        <authorList>
            <person name="Frank J."/>
        </authorList>
    </citation>
    <scope>NUCLEOTIDE SEQUENCE [LARGE SCALE GENOMIC DNA]</scope>
</reference>
<dbReference type="GO" id="GO:0051607">
    <property type="term" value="P:defense response to virus"/>
    <property type="evidence" value="ECO:0007669"/>
    <property type="project" value="UniProtKB-KW"/>
</dbReference>
<dbReference type="OrthoDB" id="9810236at2"/>
<name>Q1PXR6_KUEST</name>
<proteinExistence type="predicted"/>
<evidence type="ECO:0000313" key="5">
    <source>
        <dbReference type="EMBL" id="CAJ72827.1"/>
    </source>
</evidence>
<dbReference type="Proteomes" id="UP000501926">
    <property type="component" value="Chromosome"/>
</dbReference>
<dbReference type="EMBL" id="CT573072">
    <property type="protein sequence ID" value="CAJ72827.1"/>
    <property type="molecule type" value="Genomic_DNA"/>
</dbReference>
<evidence type="ECO:0000256" key="2">
    <source>
        <dbReference type="ARBA" id="ARBA00022801"/>
    </source>
</evidence>
<evidence type="ECO:0000313" key="7">
    <source>
        <dbReference type="EMBL" id="SOH04318.1"/>
    </source>
</evidence>
<evidence type="ECO:0000259" key="4">
    <source>
        <dbReference type="PROSITE" id="PS51643"/>
    </source>
</evidence>
<reference evidence="6 9" key="5">
    <citation type="submission" date="2020-02" db="EMBL/GenBank/DDBJ databases">
        <title>Newly sequenced genome of strain CSTR1 showed variability in Candidatus Kuenenia stuttgartiensis genomes.</title>
        <authorList>
            <person name="Ding C."/>
            <person name="Adrian L."/>
        </authorList>
    </citation>
    <scope>NUCLEOTIDE SEQUENCE [LARGE SCALE GENOMIC DNA]</scope>
    <source>
        <strain evidence="6 9">CSTR1</strain>
    </source>
</reference>
<dbReference type="NCBIfam" id="TIGR01596">
    <property type="entry name" value="cas3_HD"/>
    <property type="match status" value="1"/>
</dbReference>
<dbReference type="Proteomes" id="UP000221734">
    <property type="component" value="Chromosome Kuenenia_stuttgartiensis_MBR1"/>
</dbReference>
<accession>Q1PXR6</accession>
<evidence type="ECO:0000313" key="8">
    <source>
        <dbReference type="Proteomes" id="UP000221734"/>
    </source>
</evidence>
<dbReference type="GO" id="GO:0016787">
    <property type="term" value="F:hydrolase activity"/>
    <property type="evidence" value="ECO:0007669"/>
    <property type="project" value="UniProtKB-KW"/>
</dbReference>
<dbReference type="EMBL" id="CP049055">
    <property type="protein sequence ID" value="QII09788.1"/>
    <property type="molecule type" value="Genomic_DNA"/>
</dbReference>
<keyword evidence="3" id="KW-0051">Antiviral defense</keyword>
<evidence type="ECO:0000313" key="9">
    <source>
        <dbReference type="Proteomes" id="UP000501926"/>
    </source>
</evidence>
<organism evidence="5">
    <name type="scientific">Kuenenia stuttgartiensis</name>
    <dbReference type="NCBI Taxonomy" id="174633"/>
    <lineage>
        <taxon>Bacteria</taxon>
        <taxon>Pseudomonadati</taxon>
        <taxon>Planctomycetota</taxon>
        <taxon>Candidatus Brocadiia</taxon>
        <taxon>Candidatus Brocadiales</taxon>
        <taxon>Candidatus Brocadiaceae</taxon>
        <taxon>Candidatus Kuenenia</taxon>
    </lineage>
</organism>
<reference evidence="5" key="1">
    <citation type="journal article" date="2006" name="Nature">
        <title>Deciphering the evolution and metabolism of an anammox bacterium from a community genome.</title>
        <authorList>
            <person name="Strous M."/>
            <person name="Pelletier E."/>
            <person name="Mangenot S."/>
            <person name="Rattei T."/>
            <person name="Lehner A."/>
            <person name="Taylor M.W."/>
            <person name="Horn M."/>
            <person name="Daims H."/>
            <person name="Bartol-Mavel D."/>
            <person name="Wincker P."/>
            <person name="Barbe V."/>
            <person name="Fonknechten N."/>
            <person name="Vallenet D."/>
            <person name="Segurens B."/>
            <person name="Schenowitz-Truong C."/>
            <person name="Medigue C."/>
            <person name="Collingro A."/>
            <person name="Snel B."/>
            <person name="Dutilh B.E."/>
            <person name="OpDenCamp H.J.M."/>
            <person name="vanDerDrift C."/>
            <person name="Cirpus I."/>
            <person name="vanDePas-Schoonen K.T."/>
            <person name="Harhangi H.R."/>
            <person name="vanNiftrik L."/>
            <person name="Schmid M."/>
            <person name="Keltjens J."/>
            <person name="vanDeVossenberg J."/>
            <person name="Kartal B."/>
            <person name="Meier H."/>
            <person name="Frishman D."/>
            <person name="Huynen M.A."/>
            <person name="Mewes H."/>
            <person name="Weissenbach J."/>
            <person name="Jetten M.S.M."/>
            <person name="Wagner M."/>
            <person name="LePaslier D."/>
        </authorList>
    </citation>
    <scope>NUCLEOTIDE SEQUENCE</scope>
</reference>
<gene>
    <name evidence="6" type="ORF">KsCSTR_04090</name>
    <name evidence="7" type="ORF">KSMBR1_1819</name>
    <name evidence="5" type="ORF">kustd2082</name>
</gene>
<dbReference type="SUPFAM" id="SSF109604">
    <property type="entry name" value="HD-domain/PDEase-like"/>
    <property type="match status" value="1"/>
</dbReference>
<keyword evidence="1" id="KW-0479">Metal-binding</keyword>
<feature type="domain" description="HD Cas3-type" evidence="4">
    <location>
        <begin position="11"/>
        <end position="84"/>
    </location>
</feature>
<dbReference type="KEGG" id="kst:KSMBR1_1819"/>
<dbReference type="AlphaFoldDB" id="Q1PXR6"/>
<dbReference type="CDD" id="cd09641">
    <property type="entry name" value="Cas3''_I"/>
    <property type="match status" value="1"/>
</dbReference>
<dbReference type="RefSeq" id="WP_099325037.1">
    <property type="nucleotide sequence ID" value="NZ_CP049055.1"/>
</dbReference>
<dbReference type="PROSITE" id="PS51643">
    <property type="entry name" value="HD_CAS3"/>
    <property type="match status" value="1"/>
</dbReference>
<dbReference type="Pfam" id="PF01966">
    <property type="entry name" value="HD"/>
    <property type="match status" value="1"/>
</dbReference>
<evidence type="ECO:0000256" key="1">
    <source>
        <dbReference type="ARBA" id="ARBA00022723"/>
    </source>
</evidence>
<dbReference type="InterPro" id="IPR006674">
    <property type="entry name" value="HD_domain"/>
</dbReference>
<reference evidence="5" key="2">
    <citation type="submission" date="2006-01" db="EMBL/GenBank/DDBJ databases">
        <authorList>
            <person name="Genoscope"/>
        </authorList>
    </citation>
    <scope>NUCLEOTIDE SEQUENCE</scope>
</reference>
<protein>
    <submittedName>
        <fullName evidence="6">CRISPR-associated helicase Cas3</fullName>
    </submittedName>
</protein>
<evidence type="ECO:0000256" key="3">
    <source>
        <dbReference type="ARBA" id="ARBA00023118"/>
    </source>
</evidence>
<dbReference type="Gene3D" id="1.10.3210.30">
    <property type="match status" value="1"/>
</dbReference>
<reference evidence="7" key="3">
    <citation type="submission" date="2017-10" db="EMBL/GenBank/DDBJ databases">
        <authorList>
            <person name="Banno H."/>
            <person name="Chua N.-H."/>
        </authorList>
    </citation>
    <scope>NUCLEOTIDE SEQUENCE [LARGE SCALE GENOMIC DNA]</scope>
    <source>
        <strain evidence="7">Kuenenia_mbr1_ru-nijmegen</strain>
    </source>
</reference>
<keyword evidence="8" id="KW-1185">Reference proteome</keyword>
<dbReference type="InterPro" id="IPR006483">
    <property type="entry name" value="CRISPR-assoc_Cas3_HD"/>
</dbReference>
<keyword evidence="2" id="KW-0378">Hydrolase</keyword>
<dbReference type="EMBL" id="LT934425">
    <property type="protein sequence ID" value="SOH04318.1"/>
    <property type="molecule type" value="Genomic_DNA"/>
</dbReference>
<sequence>MPEYFAPSENSNKEKHSLSKHLHQTAMFAEYFACHKNYKQIFKIAALLHDLGKYQQAFQDYLTNGGKRGSVPHVSWGAGLCTTL</sequence>
<evidence type="ECO:0000313" key="6">
    <source>
        <dbReference type="EMBL" id="QII09788.1"/>
    </source>
</evidence>
<dbReference type="InterPro" id="IPR038257">
    <property type="entry name" value="CRISPR-assoc_Cas3_HD_sf"/>
</dbReference>